<evidence type="ECO:0000313" key="2">
    <source>
        <dbReference type="Proteomes" id="UP001321749"/>
    </source>
</evidence>
<accession>A0AAV9H994</accession>
<dbReference type="AlphaFoldDB" id="A0AAV9H994"/>
<proteinExistence type="predicted"/>
<evidence type="ECO:0000313" key="1">
    <source>
        <dbReference type="EMBL" id="KAK4456474.1"/>
    </source>
</evidence>
<dbReference type="InterPro" id="IPR032675">
    <property type="entry name" value="LRR_dom_sf"/>
</dbReference>
<dbReference type="Gene3D" id="3.80.10.10">
    <property type="entry name" value="Ribonuclease Inhibitor"/>
    <property type="match status" value="1"/>
</dbReference>
<keyword evidence="2" id="KW-1185">Reference proteome</keyword>
<sequence length="517" mass="57572">MLRAKPTGVPVFPLDIWWLITQELASQHDFGGLFLCARLSRDVANLALPLLYGIHEQSTAIHGDIDDETPFEISVGLWRSIIASSLGKTLYPYCCWIRALKLGNLDSHLVDLERGNNAALKAKFFSPPLDEFQIKLGKTRKQQLDRKAVIIKVSDSITSYIQSAAQEQGKHVTLATLEGYHLPTASLQGWVSKLSRLSSLVVQDGSVLTSDVARVIREKCPNFKEVECYFCQGLDVDEQLAGFFNDLTPESIESFTIRSRNDLGIKTFEALNRHSGSLKRLTVQGLDATALLALPALSDCLALEKLILEGGMGIPGLTWQGEGLKEMKEWLKKCSHLKELELTVIASATEILSEVLKNPSIRLTALTLKLIDSNKEFYVALASQTALRQLALKIVDDTILEANDGRRDLFVDALCSMEQLRELDTNELFTSSDIRRISHSTHSLEELVLNGDIILDDFILELCRMKHLKSINIFGPSALSANEESALAAWVRNSFGGNLDIMYHREPDELQESDFSD</sequence>
<organism evidence="1 2">
    <name type="scientific">Cladorrhinum samala</name>
    <dbReference type="NCBI Taxonomy" id="585594"/>
    <lineage>
        <taxon>Eukaryota</taxon>
        <taxon>Fungi</taxon>
        <taxon>Dikarya</taxon>
        <taxon>Ascomycota</taxon>
        <taxon>Pezizomycotina</taxon>
        <taxon>Sordariomycetes</taxon>
        <taxon>Sordariomycetidae</taxon>
        <taxon>Sordariales</taxon>
        <taxon>Podosporaceae</taxon>
        <taxon>Cladorrhinum</taxon>
    </lineage>
</organism>
<dbReference type="EMBL" id="MU865211">
    <property type="protein sequence ID" value="KAK4456474.1"/>
    <property type="molecule type" value="Genomic_DNA"/>
</dbReference>
<comment type="caution">
    <text evidence="1">The sequence shown here is derived from an EMBL/GenBank/DDBJ whole genome shotgun (WGS) entry which is preliminary data.</text>
</comment>
<dbReference type="SUPFAM" id="SSF52047">
    <property type="entry name" value="RNI-like"/>
    <property type="match status" value="1"/>
</dbReference>
<reference evidence="1" key="2">
    <citation type="submission" date="2023-06" db="EMBL/GenBank/DDBJ databases">
        <authorList>
            <consortium name="Lawrence Berkeley National Laboratory"/>
            <person name="Mondo S.J."/>
            <person name="Hensen N."/>
            <person name="Bonometti L."/>
            <person name="Westerberg I."/>
            <person name="Brannstrom I.O."/>
            <person name="Guillou S."/>
            <person name="Cros-Aarteil S."/>
            <person name="Calhoun S."/>
            <person name="Haridas S."/>
            <person name="Kuo A."/>
            <person name="Pangilinan J."/>
            <person name="Riley R."/>
            <person name="Labutti K."/>
            <person name="Andreopoulos B."/>
            <person name="Lipzen A."/>
            <person name="Chen C."/>
            <person name="Yanf M."/>
            <person name="Daum C."/>
            <person name="Ng V."/>
            <person name="Clum A."/>
            <person name="Steindorff A."/>
            <person name="Ohm R."/>
            <person name="Martin F."/>
            <person name="Silar P."/>
            <person name="Natvig D."/>
            <person name="Lalanne C."/>
            <person name="Gautier V."/>
            <person name="Ament-Velasquez S.L."/>
            <person name="Kruys A."/>
            <person name="Hutchinson M.I."/>
            <person name="Powell A.J."/>
            <person name="Barry K."/>
            <person name="Miller A.N."/>
            <person name="Grigoriev I.V."/>
            <person name="Debuchy R."/>
            <person name="Gladieux P."/>
            <person name="Thoren M.H."/>
            <person name="Johannesson H."/>
        </authorList>
    </citation>
    <scope>NUCLEOTIDE SEQUENCE</scope>
    <source>
        <strain evidence="1">PSN324</strain>
    </source>
</reference>
<gene>
    <name evidence="1" type="ORF">QBC42DRAFT_190927</name>
</gene>
<protein>
    <submittedName>
        <fullName evidence="1">Uncharacterized protein</fullName>
    </submittedName>
</protein>
<name>A0AAV9H994_9PEZI</name>
<reference evidence="1" key="1">
    <citation type="journal article" date="2023" name="Mol. Phylogenet. Evol.">
        <title>Genome-scale phylogeny and comparative genomics of the fungal order Sordariales.</title>
        <authorList>
            <person name="Hensen N."/>
            <person name="Bonometti L."/>
            <person name="Westerberg I."/>
            <person name="Brannstrom I.O."/>
            <person name="Guillou S."/>
            <person name="Cros-Aarteil S."/>
            <person name="Calhoun S."/>
            <person name="Haridas S."/>
            <person name="Kuo A."/>
            <person name="Mondo S."/>
            <person name="Pangilinan J."/>
            <person name="Riley R."/>
            <person name="LaButti K."/>
            <person name="Andreopoulos B."/>
            <person name="Lipzen A."/>
            <person name="Chen C."/>
            <person name="Yan M."/>
            <person name="Daum C."/>
            <person name="Ng V."/>
            <person name="Clum A."/>
            <person name="Steindorff A."/>
            <person name="Ohm R.A."/>
            <person name="Martin F."/>
            <person name="Silar P."/>
            <person name="Natvig D.O."/>
            <person name="Lalanne C."/>
            <person name="Gautier V."/>
            <person name="Ament-Velasquez S.L."/>
            <person name="Kruys A."/>
            <person name="Hutchinson M.I."/>
            <person name="Powell A.J."/>
            <person name="Barry K."/>
            <person name="Miller A.N."/>
            <person name="Grigoriev I.V."/>
            <person name="Debuchy R."/>
            <person name="Gladieux P."/>
            <person name="Hiltunen Thoren M."/>
            <person name="Johannesson H."/>
        </authorList>
    </citation>
    <scope>NUCLEOTIDE SEQUENCE</scope>
    <source>
        <strain evidence="1">PSN324</strain>
    </source>
</reference>
<dbReference type="Proteomes" id="UP001321749">
    <property type="component" value="Unassembled WGS sequence"/>
</dbReference>